<sequence>MIEKLKSILGKEYVVKEEQLGIEVYRLTNYGVNQETYIKIKNYVNTWTLYEVQRGESFGICEFEDYNTAISGVYILSKKIFEHPKRNTLIRNELSKCMEDDSDMIIRILAKEFNEDLFSLNNSKRGAILLESVNGFYDINYCGLNNEKINIVSGRTFSKAVIVFYNYIRLLFEFENLIKDIASIIQPSEGIKEKLKHCYLGK</sequence>
<dbReference type="EMBL" id="MKZQ01000046">
    <property type="protein sequence ID" value="PJN69443.1"/>
    <property type="molecule type" value="Genomic_DNA"/>
</dbReference>
<reference evidence="1 2" key="1">
    <citation type="submission" date="2016-10" db="EMBL/GenBank/DDBJ databases">
        <title>Genome Sequence of Bacillus weihenstephanensis GM6LP.</title>
        <authorList>
            <person name="Poehlein A."/>
            <person name="Wemheuer F."/>
            <person name="Hollensteiner J."/>
            <person name="Wemheuer B."/>
        </authorList>
    </citation>
    <scope>NUCLEOTIDE SEQUENCE [LARGE SCALE GENOMIC DNA]</scope>
    <source>
        <strain evidence="1 2">GM6LP</strain>
    </source>
</reference>
<comment type="caution">
    <text evidence="1">The sequence shown here is derived from an EMBL/GenBank/DDBJ whole genome shotgun (WGS) entry which is preliminary data.</text>
</comment>
<dbReference type="Proteomes" id="UP000236165">
    <property type="component" value="Unassembled WGS sequence"/>
</dbReference>
<name>A0AAP8GVX7_BACMY</name>
<accession>A0AAP8GVX7</accession>
<gene>
    <name evidence="1" type="ORF">BACWE_37210</name>
</gene>
<evidence type="ECO:0000313" key="2">
    <source>
        <dbReference type="Proteomes" id="UP000236165"/>
    </source>
</evidence>
<dbReference type="RefSeq" id="WP_103458530.1">
    <property type="nucleotide sequence ID" value="NZ_CP036119.1"/>
</dbReference>
<evidence type="ECO:0000313" key="1">
    <source>
        <dbReference type="EMBL" id="PJN69443.1"/>
    </source>
</evidence>
<proteinExistence type="predicted"/>
<dbReference type="AlphaFoldDB" id="A0AAP8GVX7"/>
<protein>
    <submittedName>
        <fullName evidence="1">Uncharacterized protein</fullName>
    </submittedName>
</protein>
<organism evidence="1 2">
    <name type="scientific">Bacillus mycoides</name>
    <dbReference type="NCBI Taxonomy" id="1405"/>
    <lineage>
        <taxon>Bacteria</taxon>
        <taxon>Bacillati</taxon>
        <taxon>Bacillota</taxon>
        <taxon>Bacilli</taxon>
        <taxon>Bacillales</taxon>
        <taxon>Bacillaceae</taxon>
        <taxon>Bacillus</taxon>
        <taxon>Bacillus cereus group</taxon>
    </lineage>
</organism>